<evidence type="ECO:0000256" key="12">
    <source>
        <dbReference type="ARBA" id="ARBA00022588"/>
    </source>
</evidence>
<reference evidence="28" key="2">
    <citation type="submission" date="2025-05" db="UniProtKB">
        <authorList>
            <consortium name="Ensembl"/>
        </authorList>
    </citation>
    <scope>IDENTIFICATION</scope>
</reference>
<dbReference type="FunFam" id="1.10.238.10:FF:000378">
    <property type="entry name" value="Protein S100-A9"/>
    <property type="match status" value="1"/>
</dbReference>
<keyword evidence="19" id="KW-0049">Antioxidant</keyword>
<dbReference type="CDD" id="cd05030">
    <property type="entry name" value="calgranulins"/>
    <property type="match status" value="1"/>
</dbReference>
<dbReference type="Gene3D" id="1.10.238.10">
    <property type="entry name" value="EF-hand"/>
    <property type="match status" value="1"/>
</dbReference>
<dbReference type="GO" id="GO:0005856">
    <property type="term" value="C:cytoskeleton"/>
    <property type="evidence" value="ECO:0007669"/>
    <property type="project" value="UniProtKB-SubCell"/>
</dbReference>
<dbReference type="Pfam" id="PF01023">
    <property type="entry name" value="S_100"/>
    <property type="match status" value="1"/>
</dbReference>
<dbReference type="Proteomes" id="UP000233180">
    <property type="component" value="Unassembled WGS sequence"/>
</dbReference>
<accession>A0A2K6KAV7</accession>
<dbReference type="GO" id="GO:2001244">
    <property type="term" value="P:positive regulation of intrinsic apoptotic signaling pathway"/>
    <property type="evidence" value="ECO:0007669"/>
    <property type="project" value="Ensembl"/>
</dbReference>
<evidence type="ECO:0000313" key="28">
    <source>
        <dbReference type="Ensembl" id="ENSRBIP00000008435.1"/>
    </source>
</evidence>
<evidence type="ECO:0000256" key="24">
    <source>
        <dbReference type="ARBA" id="ARBA00046583"/>
    </source>
</evidence>
<evidence type="ECO:0000256" key="11">
    <source>
        <dbReference type="ARBA" id="ARBA00022553"/>
    </source>
</evidence>
<evidence type="ECO:0000256" key="26">
    <source>
        <dbReference type="SAM" id="MobiDB-lite"/>
    </source>
</evidence>
<dbReference type="GO" id="GO:0035425">
    <property type="term" value="P:autocrine signaling"/>
    <property type="evidence" value="ECO:0007669"/>
    <property type="project" value="TreeGrafter"/>
</dbReference>
<dbReference type="GO" id="GO:0005737">
    <property type="term" value="C:cytoplasm"/>
    <property type="evidence" value="ECO:0007669"/>
    <property type="project" value="Ensembl"/>
</dbReference>
<dbReference type="GO" id="GO:0002523">
    <property type="term" value="P:leukocyte migration involved in inflammatory response"/>
    <property type="evidence" value="ECO:0007669"/>
    <property type="project" value="Ensembl"/>
</dbReference>
<dbReference type="OrthoDB" id="9447434at2759"/>
<dbReference type="GO" id="GO:0005509">
    <property type="term" value="F:calcium ion binding"/>
    <property type="evidence" value="ECO:0007669"/>
    <property type="project" value="InterPro"/>
</dbReference>
<evidence type="ECO:0000256" key="8">
    <source>
        <dbReference type="ARBA" id="ARBA00022500"/>
    </source>
</evidence>
<keyword evidence="6" id="KW-0488">Methylation</keyword>
<dbReference type="GO" id="GO:0061844">
    <property type="term" value="P:antimicrobial humoral immune response mediated by antimicrobial peptide"/>
    <property type="evidence" value="ECO:0007669"/>
    <property type="project" value="Ensembl"/>
</dbReference>
<keyword evidence="15" id="KW-0677">Repeat</keyword>
<keyword evidence="17 25" id="KW-0106">Calcium</keyword>
<comment type="subcellular location">
    <subcellularLocation>
        <location evidence="1">Cell membrane</location>
        <topology evidence="1">Peripheral membrane protein</topology>
    </subcellularLocation>
    <subcellularLocation>
        <location evidence="2">Cytoplasm</location>
        <location evidence="2">Cytoskeleton</location>
    </subcellularLocation>
    <subcellularLocation>
        <location evidence="3">Secreted</location>
    </subcellularLocation>
</comment>
<evidence type="ECO:0000256" key="19">
    <source>
        <dbReference type="ARBA" id="ARBA00022862"/>
    </source>
</evidence>
<keyword evidence="20" id="KW-0072">Autophagy</keyword>
<keyword evidence="14 25" id="KW-0479">Metal-binding</keyword>
<evidence type="ECO:0000259" key="27">
    <source>
        <dbReference type="PROSITE" id="PS50222"/>
    </source>
</evidence>
<accession>A0AAJ7GLZ7</accession>
<name>A0A2K6KAV7_RHIBE</name>
<keyword evidence="10" id="KW-0929">Antimicrobial</keyword>
<keyword evidence="22" id="KW-0395">Inflammatory response</keyword>
<dbReference type="AlphaFoldDB" id="A0A2K6KAV7"/>
<evidence type="ECO:0000256" key="2">
    <source>
        <dbReference type="ARBA" id="ARBA00004245"/>
    </source>
</evidence>
<dbReference type="PROSITE" id="PS00303">
    <property type="entry name" value="S100_CABP"/>
    <property type="match status" value="1"/>
</dbReference>
<dbReference type="GO" id="GO:0016209">
    <property type="term" value="F:antioxidant activity"/>
    <property type="evidence" value="ECO:0007669"/>
    <property type="project" value="UniProtKB-KW"/>
</dbReference>
<reference evidence="28 29" key="1">
    <citation type="submission" date="2016-06" db="EMBL/GenBank/DDBJ databases">
        <title>Genome of Rhinopithecus bieti.</title>
        <authorList>
            <person name="Wu"/>
            <person name="C.-I. and Zhang"/>
            <person name="Y."/>
        </authorList>
    </citation>
    <scope>NUCLEOTIDE SEQUENCE</scope>
</reference>
<dbReference type="KEGG" id="rbb:108518864"/>
<dbReference type="GO" id="GO:0048306">
    <property type="term" value="F:calcium-dependent protein binding"/>
    <property type="evidence" value="ECO:0007669"/>
    <property type="project" value="TreeGrafter"/>
</dbReference>
<dbReference type="SMART" id="SM00054">
    <property type="entry name" value="EFh"/>
    <property type="match status" value="1"/>
</dbReference>
<evidence type="ECO:0000256" key="23">
    <source>
        <dbReference type="ARBA" id="ARBA00023212"/>
    </source>
</evidence>
<evidence type="ECO:0000313" key="29">
    <source>
        <dbReference type="Proteomes" id="UP000233180"/>
    </source>
</evidence>
<dbReference type="GO" id="GO:0014002">
    <property type="term" value="P:astrocyte development"/>
    <property type="evidence" value="ECO:0007669"/>
    <property type="project" value="TreeGrafter"/>
</dbReference>
<evidence type="ECO:0000256" key="17">
    <source>
        <dbReference type="ARBA" id="ARBA00022837"/>
    </source>
</evidence>
<dbReference type="GO" id="GO:0070062">
    <property type="term" value="C:extracellular exosome"/>
    <property type="evidence" value="ECO:0007669"/>
    <property type="project" value="TreeGrafter"/>
</dbReference>
<dbReference type="CTD" id="6280"/>
<dbReference type="GeneTree" id="ENSGT00940000161606"/>
<dbReference type="SUPFAM" id="SSF47473">
    <property type="entry name" value="EF-hand"/>
    <property type="match status" value="1"/>
</dbReference>
<dbReference type="GO" id="GO:0050729">
    <property type="term" value="P:positive regulation of inflammatory response"/>
    <property type="evidence" value="ECO:0007669"/>
    <property type="project" value="Ensembl"/>
</dbReference>
<evidence type="ECO:0000256" key="9">
    <source>
        <dbReference type="ARBA" id="ARBA00022525"/>
    </source>
</evidence>
<sequence length="114" mass="13535">MSCKMSQLERNIETIIDTFHQYSTRLGHKDTLNQREFKQLVQKELQNFLKKENKNDKIIDHIMEDLDTNADKQLSFEEFIMLMARLTWASHEKMHEDDEGPGHHHKPGLGEDTR</sequence>
<evidence type="ECO:0000256" key="4">
    <source>
        <dbReference type="ARBA" id="ARBA00007323"/>
    </source>
</evidence>
<dbReference type="GO" id="GO:0030593">
    <property type="term" value="P:neutrophil chemotaxis"/>
    <property type="evidence" value="ECO:0007669"/>
    <property type="project" value="Ensembl"/>
</dbReference>
<dbReference type="InterPro" id="IPR001751">
    <property type="entry name" value="S100/CaBP7/8-like_CS"/>
</dbReference>
<evidence type="ECO:0000256" key="3">
    <source>
        <dbReference type="ARBA" id="ARBA00004613"/>
    </source>
</evidence>
<keyword evidence="23" id="KW-0206">Cytoskeleton</keyword>
<keyword evidence="5" id="KW-1003">Cell membrane</keyword>
<dbReference type="GO" id="GO:1990660">
    <property type="term" value="C:calprotectin complex"/>
    <property type="evidence" value="ECO:0007669"/>
    <property type="project" value="Ensembl"/>
</dbReference>
<evidence type="ECO:0000256" key="7">
    <source>
        <dbReference type="ARBA" id="ARBA00022490"/>
    </source>
</evidence>
<evidence type="ECO:0000256" key="1">
    <source>
        <dbReference type="ARBA" id="ARBA00004202"/>
    </source>
</evidence>
<dbReference type="GO" id="GO:0070488">
    <property type="term" value="P:neutrophil aggregation"/>
    <property type="evidence" value="ECO:0007669"/>
    <property type="project" value="Ensembl"/>
</dbReference>
<evidence type="ECO:0000256" key="20">
    <source>
        <dbReference type="ARBA" id="ARBA00023006"/>
    </source>
</evidence>
<dbReference type="GO" id="GO:0005886">
    <property type="term" value="C:plasma membrane"/>
    <property type="evidence" value="ECO:0007669"/>
    <property type="project" value="UniProtKB-SubCell"/>
</dbReference>
<evidence type="ECO:0000256" key="16">
    <source>
        <dbReference type="ARBA" id="ARBA00022833"/>
    </source>
</evidence>
<dbReference type="InterPro" id="IPR011992">
    <property type="entry name" value="EF-hand-dom_pair"/>
</dbReference>
<dbReference type="InterPro" id="IPR013787">
    <property type="entry name" value="S100_Ca-bd_sub"/>
</dbReference>
<gene>
    <name evidence="28" type="primary">S100A9</name>
</gene>
<evidence type="ECO:0000256" key="21">
    <source>
        <dbReference type="ARBA" id="ARBA00023136"/>
    </source>
</evidence>
<keyword evidence="12" id="KW-0399">Innate immunity</keyword>
<comment type="similarity">
    <text evidence="4 25">Belongs to the S-100 family.</text>
</comment>
<dbReference type="GO" id="GO:0032496">
    <property type="term" value="P:response to lipopolysaccharide"/>
    <property type="evidence" value="ECO:0007669"/>
    <property type="project" value="TreeGrafter"/>
</dbReference>
<keyword evidence="29" id="KW-1185">Reference proteome</keyword>
<evidence type="ECO:0000256" key="6">
    <source>
        <dbReference type="ARBA" id="ARBA00022481"/>
    </source>
</evidence>
<dbReference type="Ensembl" id="ENSRBIT00000032039.1">
    <property type="protein sequence ID" value="ENSRBIP00000008435.1"/>
    <property type="gene ID" value="ENSRBIG00000028116.1"/>
</dbReference>
<dbReference type="STRING" id="61621.ENSRBIP00000008437"/>
<keyword evidence="9" id="KW-0964">Secreted</keyword>
<evidence type="ECO:0000256" key="22">
    <source>
        <dbReference type="ARBA" id="ARBA00023198"/>
    </source>
</evidence>
<keyword evidence="13" id="KW-0053">Apoptosis</keyword>
<dbReference type="PANTHER" id="PTHR11639:SF79">
    <property type="entry name" value="PROTEIN S100-A9"/>
    <property type="match status" value="1"/>
</dbReference>
<dbReference type="GeneID" id="108518864"/>
<dbReference type="GO" id="GO:0005634">
    <property type="term" value="C:nucleus"/>
    <property type="evidence" value="ECO:0007669"/>
    <property type="project" value="TreeGrafter"/>
</dbReference>
<dbReference type="GO" id="GO:0006915">
    <property type="term" value="P:apoptotic process"/>
    <property type="evidence" value="ECO:0007669"/>
    <property type="project" value="UniProtKB-KW"/>
</dbReference>
<dbReference type="PROSITE" id="PS50222">
    <property type="entry name" value="EF_HAND_2"/>
    <property type="match status" value="1"/>
</dbReference>
<protein>
    <recommendedName>
        <fullName evidence="25">Protein S100</fullName>
    </recommendedName>
    <alternativeName>
        <fullName evidence="25">S100 calcium-binding protein</fullName>
    </alternativeName>
</protein>
<keyword evidence="8" id="KW-0145">Chemotaxis</keyword>
<dbReference type="InterPro" id="IPR002048">
    <property type="entry name" value="EF_hand_dom"/>
</dbReference>
<evidence type="ECO:0000256" key="25">
    <source>
        <dbReference type="RuleBase" id="RU361184"/>
    </source>
</evidence>
<dbReference type="PROSITE" id="PS00018">
    <property type="entry name" value="EF_HAND_1"/>
    <property type="match status" value="1"/>
</dbReference>
<evidence type="ECO:0000256" key="10">
    <source>
        <dbReference type="ARBA" id="ARBA00022529"/>
    </source>
</evidence>
<evidence type="ECO:0000256" key="14">
    <source>
        <dbReference type="ARBA" id="ARBA00022723"/>
    </source>
</evidence>
<keyword evidence="16" id="KW-0862">Zinc</keyword>
<dbReference type="PANTHER" id="PTHR11639">
    <property type="entry name" value="S100 CALCIUM-BINDING PROTEIN"/>
    <property type="match status" value="1"/>
</dbReference>
<comment type="subunit">
    <text evidence="24">Homodimer. Preferentially exists as a heterodimer or heterotetramer with S100A8 known as calprotectin (S100A8/A9). S100A9 interacts with ATP2A2. S100A9 interacts with AGER, and with the heterodimeric complex formed by TLR4 and LY96 in the presence of calcium and/or zinc ions. S100A9 binds quinoline-3-carboxamides in the presence of calcium and/or zinc ions. S100A9 interacts with amyloid-beta protein 40. Calprotectin (S100A8/9) interacts with CEACAM3 and tubulin filaments in a calcium-dependent manner. Heterotetrameric calprotectin (S100A8/A9) interacts with ANXA6 and associates with tubulin filaments in activated monocytes. Calprotectin (S100A8/9) interacts with NCF2/P67PHOX, RAC1, RAC2, CYBA and CYBB. Calprotectin (S100A8/9) interacts with NOS2 to form the iNOS-S100A8/A9 transnitrosylase complex; induced by LDL(ox). Calprotectin (S100A8/9) interacts with CD69.</text>
</comment>
<feature type="domain" description="EF-hand" evidence="27">
    <location>
        <begin position="54"/>
        <end position="89"/>
    </location>
</feature>
<dbReference type="Ensembl" id="ENSRBIT00000032041.1">
    <property type="protein sequence ID" value="ENSRBIP00000008437.1"/>
    <property type="gene ID" value="ENSRBIG00000028116.1"/>
</dbReference>
<evidence type="ECO:0000256" key="15">
    <source>
        <dbReference type="ARBA" id="ARBA00022737"/>
    </source>
</evidence>
<dbReference type="OMA" id="SQMECSI"/>
<dbReference type="GO" id="GO:0002544">
    <property type="term" value="P:chronic inflammatory response"/>
    <property type="evidence" value="ECO:0007669"/>
    <property type="project" value="TreeGrafter"/>
</dbReference>
<keyword evidence="18" id="KW-0391">Immunity</keyword>
<organism evidence="28 29">
    <name type="scientific">Rhinopithecus bieti</name>
    <name type="common">Black snub-nosed monkey</name>
    <name type="synonym">Pygathrix bieti</name>
    <dbReference type="NCBI Taxonomy" id="61621"/>
    <lineage>
        <taxon>Eukaryota</taxon>
        <taxon>Metazoa</taxon>
        <taxon>Chordata</taxon>
        <taxon>Craniata</taxon>
        <taxon>Vertebrata</taxon>
        <taxon>Euteleostomi</taxon>
        <taxon>Mammalia</taxon>
        <taxon>Eutheria</taxon>
        <taxon>Euarchontoglires</taxon>
        <taxon>Primates</taxon>
        <taxon>Haplorrhini</taxon>
        <taxon>Catarrhini</taxon>
        <taxon>Cercopithecidae</taxon>
        <taxon>Colobinae</taxon>
        <taxon>Rhinopithecus</taxon>
    </lineage>
</organism>
<keyword evidence="7" id="KW-0963">Cytoplasm</keyword>
<evidence type="ECO:0000256" key="18">
    <source>
        <dbReference type="ARBA" id="ARBA00022859"/>
    </source>
</evidence>
<dbReference type="SMART" id="SM01394">
    <property type="entry name" value="S_100"/>
    <property type="match status" value="1"/>
</dbReference>
<feature type="region of interest" description="Disordered" evidence="26">
    <location>
        <begin position="93"/>
        <end position="114"/>
    </location>
</feature>
<keyword evidence="21" id="KW-0472">Membrane</keyword>
<evidence type="ECO:0000256" key="5">
    <source>
        <dbReference type="ARBA" id="ARBA00022475"/>
    </source>
</evidence>
<dbReference type="GO" id="GO:0006914">
    <property type="term" value="P:autophagy"/>
    <property type="evidence" value="ECO:0007669"/>
    <property type="project" value="UniProtKB-KW"/>
</dbReference>
<proteinExistence type="inferred from homology"/>
<evidence type="ECO:0000256" key="13">
    <source>
        <dbReference type="ARBA" id="ARBA00022703"/>
    </source>
</evidence>
<dbReference type="RefSeq" id="XP_017713046.1">
    <property type="nucleotide sequence ID" value="XM_017857557.1"/>
</dbReference>
<dbReference type="GO" id="GO:1990662">
    <property type="term" value="C:S100A9 complex"/>
    <property type="evidence" value="ECO:0007669"/>
    <property type="project" value="Ensembl"/>
</dbReference>
<dbReference type="InterPro" id="IPR018247">
    <property type="entry name" value="EF_Hand_1_Ca_BS"/>
</dbReference>
<dbReference type="GO" id="GO:0045113">
    <property type="term" value="P:regulation of integrin biosynthetic process"/>
    <property type="evidence" value="ECO:0007669"/>
    <property type="project" value="TreeGrafter"/>
</dbReference>
<keyword evidence="11" id="KW-0597">Phosphoprotein</keyword>
<dbReference type="GO" id="GO:0045087">
    <property type="term" value="P:innate immune response"/>
    <property type="evidence" value="ECO:0007669"/>
    <property type="project" value="UniProtKB-KW"/>
</dbReference>
<dbReference type="GO" id="GO:0043542">
    <property type="term" value="P:endothelial cell migration"/>
    <property type="evidence" value="ECO:0007669"/>
    <property type="project" value="TreeGrafter"/>
</dbReference>